<dbReference type="EMBL" id="JAFKCS010000010">
    <property type="protein sequence ID" value="MBN7820594.1"/>
    <property type="molecule type" value="Genomic_DNA"/>
</dbReference>
<comment type="similarity">
    <text evidence="2">Belongs to the membrane fusion protein (MFP) (TC 8.A.1) family.</text>
</comment>
<protein>
    <submittedName>
        <fullName evidence="7">Efflux RND transporter periplasmic adaptor subunit</fullName>
    </submittedName>
</protein>
<dbReference type="Gene3D" id="2.40.50.100">
    <property type="match status" value="1"/>
</dbReference>
<dbReference type="Pfam" id="PF25876">
    <property type="entry name" value="HH_MFP_RND"/>
    <property type="match status" value="1"/>
</dbReference>
<dbReference type="Proteomes" id="UP000663992">
    <property type="component" value="Unassembled WGS sequence"/>
</dbReference>
<feature type="domain" description="Multidrug resistance protein MdtA-like C-terminal permuted SH3" evidence="6">
    <location>
        <begin position="311"/>
        <end position="369"/>
    </location>
</feature>
<dbReference type="Pfam" id="PF25917">
    <property type="entry name" value="BSH_RND"/>
    <property type="match status" value="1"/>
</dbReference>
<sequence length="394" mass="43022">MFIGEIAMRCLRFRTSYPFVILLTLLLSACDKQPSAPATSPLPSVTVYAIEVQDVGNYREFVARTEAYQEVDLLARVAGELIERNFDEGSFVERDRLLLRIDPAEYQSGVAQAEADLNSKVAAAEGAERDLKRGKDVAKQGYISQSDLDKLTTMASQARAGVEAAKAALDKAKLNLSYTEIRAPFSGLIGKVTYSTGNVVGPQSGPLATLTAIDPIYVSFQVEEADYISYRQRNSQTQQSPAQAPFELKLRLPNNTEYGQTGTLDFADTKIDQSTGTVELRAFFANPEQIVMPGLFVTLMVESKDKSQLAMVPQAAVQESQQGKFVLVVNSNQEVSRRSVSLGRRIHAMWAVESGLNAGDQVIIEGLQKVRPGILVQSVVKHVDPVTGVVSDKP</sequence>
<dbReference type="Gene3D" id="2.40.30.170">
    <property type="match status" value="1"/>
</dbReference>
<dbReference type="Pfam" id="PF25967">
    <property type="entry name" value="RND-MFP_C"/>
    <property type="match status" value="1"/>
</dbReference>
<gene>
    <name evidence="7" type="ORF">J0A65_12000</name>
</gene>
<evidence type="ECO:0000259" key="4">
    <source>
        <dbReference type="Pfam" id="PF25917"/>
    </source>
</evidence>
<dbReference type="InterPro" id="IPR058626">
    <property type="entry name" value="MdtA-like_b-barrel"/>
</dbReference>
<evidence type="ECO:0000256" key="1">
    <source>
        <dbReference type="ARBA" id="ARBA00004519"/>
    </source>
</evidence>
<dbReference type="InterPro" id="IPR006143">
    <property type="entry name" value="RND_pump_MFP"/>
</dbReference>
<feature type="domain" description="Multidrug resistance protein MdtA-like beta-barrel" evidence="5">
    <location>
        <begin position="215"/>
        <end position="302"/>
    </location>
</feature>
<keyword evidence="8" id="KW-1185">Reference proteome</keyword>
<dbReference type="Gene3D" id="2.40.420.20">
    <property type="match status" value="1"/>
</dbReference>
<dbReference type="InterPro" id="IPR058624">
    <property type="entry name" value="MdtA-like_HH"/>
</dbReference>
<reference evidence="7 8" key="1">
    <citation type="submission" date="2021-03" db="EMBL/GenBank/DDBJ databases">
        <title>novel species isolated from a fishpond in China.</title>
        <authorList>
            <person name="Lu H."/>
            <person name="Cai Z."/>
        </authorList>
    </citation>
    <scope>NUCLEOTIDE SEQUENCE [LARGE SCALE GENOMIC DNA]</scope>
    <source>
        <strain evidence="7 8">Y57</strain>
    </source>
</reference>
<organism evidence="7 8">
    <name type="scientific">Bowmanella yangjiangensis</name>
    <dbReference type="NCBI Taxonomy" id="2811230"/>
    <lineage>
        <taxon>Bacteria</taxon>
        <taxon>Pseudomonadati</taxon>
        <taxon>Pseudomonadota</taxon>
        <taxon>Gammaproteobacteria</taxon>
        <taxon>Alteromonadales</taxon>
        <taxon>Alteromonadaceae</taxon>
        <taxon>Bowmanella</taxon>
    </lineage>
</organism>
<name>A0ABS3CU03_9ALTE</name>
<evidence type="ECO:0000259" key="3">
    <source>
        <dbReference type="Pfam" id="PF25876"/>
    </source>
</evidence>
<dbReference type="Gene3D" id="1.10.287.470">
    <property type="entry name" value="Helix hairpin bin"/>
    <property type="match status" value="1"/>
</dbReference>
<evidence type="ECO:0000259" key="5">
    <source>
        <dbReference type="Pfam" id="PF25944"/>
    </source>
</evidence>
<feature type="domain" description="Multidrug resistance protein MdtA-like barrel-sandwich hybrid" evidence="4">
    <location>
        <begin position="70"/>
        <end position="200"/>
    </location>
</feature>
<evidence type="ECO:0000313" key="8">
    <source>
        <dbReference type="Proteomes" id="UP000663992"/>
    </source>
</evidence>
<proteinExistence type="inferred from homology"/>
<dbReference type="Pfam" id="PF25944">
    <property type="entry name" value="Beta-barrel_RND"/>
    <property type="match status" value="1"/>
</dbReference>
<feature type="domain" description="Multidrug resistance protein MdtA-like alpha-helical hairpin" evidence="3">
    <location>
        <begin position="111"/>
        <end position="179"/>
    </location>
</feature>
<evidence type="ECO:0000256" key="2">
    <source>
        <dbReference type="ARBA" id="ARBA00009477"/>
    </source>
</evidence>
<dbReference type="PANTHER" id="PTHR30158:SF3">
    <property type="entry name" value="MULTIDRUG EFFLUX PUMP SUBUNIT ACRA-RELATED"/>
    <property type="match status" value="1"/>
</dbReference>
<dbReference type="NCBIfam" id="TIGR01730">
    <property type="entry name" value="RND_mfp"/>
    <property type="match status" value="1"/>
</dbReference>
<dbReference type="SUPFAM" id="SSF111369">
    <property type="entry name" value="HlyD-like secretion proteins"/>
    <property type="match status" value="1"/>
</dbReference>
<evidence type="ECO:0000313" key="7">
    <source>
        <dbReference type="EMBL" id="MBN7820594.1"/>
    </source>
</evidence>
<dbReference type="PANTHER" id="PTHR30158">
    <property type="entry name" value="ACRA/E-RELATED COMPONENT OF DRUG EFFLUX TRANSPORTER"/>
    <property type="match status" value="1"/>
</dbReference>
<comment type="caution">
    <text evidence="7">The sequence shown here is derived from an EMBL/GenBank/DDBJ whole genome shotgun (WGS) entry which is preliminary data.</text>
</comment>
<accession>A0ABS3CU03</accession>
<comment type="subcellular location">
    <subcellularLocation>
        <location evidence="1">Cell inner membrane</location>
        <topology evidence="1">Lipid-anchor</topology>
    </subcellularLocation>
</comment>
<evidence type="ECO:0000259" key="6">
    <source>
        <dbReference type="Pfam" id="PF25967"/>
    </source>
</evidence>
<dbReference type="InterPro" id="IPR058627">
    <property type="entry name" value="MdtA-like_C"/>
</dbReference>
<dbReference type="InterPro" id="IPR058625">
    <property type="entry name" value="MdtA-like_BSH"/>
</dbReference>